<organism evidence="1 2">
    <name type="scientific">Aliiglaciecola litoralis</name>
    <dbReference type="NCBI Taxonomy" id="582857"/>
    <lineage>
        <taxon>Bacteria</taxon>
        <taxon>Pseudomonadati</taxon>
        <taxon>Pseudomonadota</taxon>
        <taxon>Gammaproteobacteria</taxon>
        <taxon>Alteromonadales</taxon>
        <taxon>Alteromonadaceae</taxon>
        <taxon>Aliiglaciecola</taxon>
    </lineage>
</organism>
<keyword evidence="2" id="KW-1185">Reference proteome</keyword>
<dbReference type="InterPro" id="IPR020023">
    <property type="entry name" value="PseG"/>
</dbReference>
<dbReference type="Proteomes" id="UP001500359">
    <property type="component" value="Unassembled WGS sequence"/>
</dbReference>
<name>A0ABN1LKP7_9ALTE</name>
<dbReference type="EMBL" id="BAAAFD010000005">
    <property type="protein sequence ID" value="GAA0857164.1"/>
    <property type="molecule type" value="Genomic_DNA"/>
</dbReference>
<protein>
    <recommendedName>
        <fullName evidence="3">UDP-2,4-diacetamido-2,4,6-trideoxy-beta-L-altropyranose hydrolase</fullName>
    </recommendedName>
</protein>
<proteinExistence type="predicted"/>
<sequence length="352" mass="38524">MTYNTLFRVNAGAKDGLGHLMRCLALAQRMQSQGMSSHFWVNPEALALCESRADWVGALYPIDKHLTELAELAKIAEFCQRQQIHAIVVDGYHFTQGYRKALKSLGLVVLCFDDTNSTGQLWADIIINGAGNAAKLGYEHSNPNATLCLGESYRVMRSEFSTSQTSPFAQRDELLVTLGGSDPLGLTLPLLRSLEQSGFNGKLTVVTGAANQQVEQISDFAQDSSLCIQHLHDCQAMAKQMQQARLTIAAAGGSQFELQACGCPCVLIVVADNQLNATLEAVNQDWCCWYDCRALATPEATQRLIDQLVAQVHVLWSSELNLQQWHQNALNTADVDGAQRVLNTLLKALADA</sequence>
<dbReference type="RefSeq" id="WP_343859844.1">
    <property type="nucleotide sequence ID" value="NZ_BAAAFD010000005.1"/>
</dbReference>
<dbReference type="Gene3D" id="3.40.50.11190">
    <property type="match status" value="1"/>
</dbReference>
<reference evidence="1 2" key="1">
    <citation type="journal article" date="2019" name="Int. J. Syst. Evol. Microbiol.">
        <title>The Global Catalogue of Microorganisms (GCM) 10K type strain sequencing project: providing services to taxonomists for standard genome sequencing and annotation.</title>
        <authorList>
            <consortium name="The Broad Institute Genomics Platform"/>
            <consortium name="The Broad Institute Genome Sequencing Center for Infectious Disease"/>
            <person name="Wu L."/>
            <person name="Ma J."/>
        </authorList>
    </citation>
    <scope>NUCLEOTIDE SEQUENCE [LARGE SCALE GENOMIC DNA]</scope>
    <source>
        <strain evidence="1 2">JCM 15896</strain>
    </source>
</reference>
<evidence type="ECO:0000313" key="2">
    <source>
        <dbReference type="Proteomes" id="UP001500359"/>
    </source>
</evidence>
<dbReference type="NCBIfam" id="TIGR03590">
    <property type="entry name" value="PseG"/>
    <property type="match status" value="1"/>
</dbReference>
<gene>
    <name evidence="1" type="ORF">GCM10009114_21880</name>
</gene>
<evidence type="ECO:0008006" key="3">
    <source>
        <dbReference type="Google" id="ProtNLM"/>
    </source>
</evidence>
<accession>A0ABN1LKP7</accession>
<evidence type="ECO:0000313" key="1">
    <source>
        <dbReference type="EMBL" id="GAA0857164.1"/>
    </source>
</evidence>
<comment type="caution">
    <text evidence="1">The sequence shown here is derived from an EMBL/GenBank/DDBJ whole genome shotgun (WGS) entry which is preliminary data.</text>
</comment>
<dbReference type="SUPFAM" id="SSF53756">
    <property type="entry name" value="UDP-Glycosyltransferase/glycogen phosphorylase"/>
    <property type="match status" value="1"/>
</dbReference>
<dbReference type="Gene3D" id="3.40.50.2000">
    <property type="entry name" value="Glycogen Phosphorylase B"/>
    <property type="match status" value="1"/>
</dbReference>